<evidence type="ECO:0000313" key="2">
    <source>
        <dbReference type="EMBL" id="MFC0211681.1"/>
    </source>
</evidence>
<feature type="transmembrane region" description="Helical" evidence="1">
    <location>
        <begin position="62"/>
        <end position="85"/>
    </location>
</feature>
<accession>A0ABV6DGB9</accession>
<feature type="transmembrane region" description="Helical" evidence="1">
    <location>
        <begin position="31"/>
        <end position="50"/>
    </location>
</feature>
<sequence>MLLAIGFAATFMICAAYIIFPRRLHPLEQLFGLFLSLFIYAFHFFVSGVNQRNFSVNAAGDTFLTFLLIRFILTPVLALWLMELLEFARRFWSKAGLMLGFAAVSTFETFIMLRIGILTYEDWRPLGIFRFWLIFSVLIYVSLRLYRSTLRKELGLS</sequence>
<dbReference type="RefSeq" id="WP_377468666.1">
    <property type="nucleotide sequence ID" value="NZ_JBHLWN010000021.1"/>
</dbReference>
<feature type="transmembrane region" description="Helical" evidence="1">
    <location>
        <begin position="129"/>
        <end position="146"/>
    </location>
</feature>
<keyword evidence="3" id="KW-1185">Reference proteome</keyword>
<reference evidence="2 3" key="1">
    <citation type="submission" date="2024-09" db="EMBL/GenBank/DDBJ databases">
        <authorList>
            <person name="Sun Q."/>
            <person name="Mori K."/>
        </authorList>
    </citation>
    <scope>NUCLEOTIDE SEQUENCE [LARGE SCALE GENOMIC DNA]</scope>
    <source>
        <strain evidence="2 3">CCM 7759</strain>
    </source>
</reference>
<feature type="transmembrane region" description="Helical" evidence="1">
    <location>
        <begin position="6"/>
        <end position="24"/>
    </location>
</feature>
<dbReference type="Proteomes" id="UP001589776">
    <property type="component" value="Unassembled WGS sequence"/>
</dbReference>
<evidence type="ECO:0000256" key="1">
    <source>
        <dbReference type="SAM" id="Phobius"/>
    </source>
</evidence>
<evidence type="ECO:0000313" key="3">
    <source>
        <dbReference type="Proteomes" id="UP001589776"/>
    </source>
</evidence>
<gene>
    <name evidence="2" type="ORF">ACFFK0_04300</name>
</gene>
<proteinExistence type="predicted"/>
<keyword evidence="1" id="KW-1133">Transmembrane helix</keyword>
<keyword evidence="1" id="KW-0472">Membrane</keyword>
<dbReference type="EMBL" id="JBHLWN010000021">
    <property type="protein sequence ID" value="MFC0211681.1"/>
    <property type="molecule type" value="Genomic_DNA"/>
</dbReference>
<comment type="caution">
    <text evidence="2">The sequence shown here is derived from an EMBL/GenBank/DDBJ whole genome shotgun (WGS) entry which is preliminary data.</text>
</comment>
<organism evidence="2 3">
    <name type="scientific">Paenibacillus chartarius</name>
    <dbReference type="NCBI Taxonomy" id="747481"/>
    <lineage>
        <taxon>Bacteria</taxon>
        <taxon>Bacillati</taxon>
        <taxon>Bacillota</taxon>
        <taxon>Bacilli</taxon>
        <taxon>Bacillales</taxon>
        <taxon>Paenibacillaceae</taxon>
        <taxon>Paenibacillus</taxon>
    </lineage>
</organism>
<name>A0ABV6DGB9_9BACL</name>
<keyword evidence="1" id="KW-0812">Transmembrane</keyword>
<feature type="transmembrane region" description="Helical" evidence="1">
    <location>
        <begin position="97"/>
        <end position="117"/>
    </location>
</feature>
<protein>
    <submittedName>
        <fullName evidence="2">Uncharacterized protein</fullName>
    </submittedName>
</protein>